<evidence type="ECO:0000313" key="3">
    <source>
        <dbReference type="Proteomes" id="UP000237846"/>
    </source>
</evidence>
<accession>A0A2T0PVI7</accession>
<dbReference type="EMBL" id="PVZC01000009">
    <property type="protein sequence ID" value="PRX95556.1"/>
    <property type="molecule type" value="Genomic_DNA"/>
</dbReference>
<evidence type="ECO:0000313" key="2">
    <source>
        <dbReference type="EMBL" id="PRX95556.1"/>
    </source>
</evidence>
<comment type="caution">
    <text evidence="2">The sequence shown here is derived from an EMBL/GenBank/DDBJ whole genome shotgun (WGS) entry which is preliminary data.</text>
</comment>
<evidence type="ECO:0000256" key="1">
    <source>
        <dbReference type="SAM" id="MobiDB-lite"/>
    </source>
</evidence>
<feature type="compositionally biased region" description="Basic and acidic residues" evidence="1">
    <location>
        <begin position="87"/>
        <end position="98"/>
    </location>
</feature>
<sequence length="184" mass="19279">MLDLILTEILRRGHSVTIGALGASASLAADGDTIPAGTGPGVLVQVLDSAGTVVAAGVHDDAAEALRKAARAMDPPYPPPPPPSDGPDDRPGEGRIDLPDGYAILRMRDSRTSHPDLDDHRTVQVGGWIVRTSGQIPATYSGPLTVTLPTGRTLSGDGSIYHTRYGTPQTWMGITIHQPPPGRR</sequence>
<dbReference type="Proteomes" id="UP000237846">
    <property type="component" value="Unassembled WGS sequence"/>
</dbReference>
<name>A0A2T0PVI7_9ACTN</name>
<dbReference type="RefSeq" id="WP_106251721.1">
    <property type="nucleotide sequence ID" value="NZ_PVZC01000009.1"/>
</dbReference>
<feature type="compositionally biased region" description="Pro residues" evidence="1">
    <location>
        <begin position="75"/>
        <end position="85"/>
    </location>
</feature>
<protein>
    <submittedName>
        <fullName evidence="2">Uncharacterized protein</fullName>
    </submittedName>
</protein>
<organism evidence="2 3">
    <name type="scientific">Allonocardiopsis opalescens</name>
    <dbReference type="NCBI Taxonomy" id="1144618"/>
    <lineage>
        <taxon>Bacteria</taxon>
        <taxon>Bacillati</taxon>
        <taxon>Actinomycetota</taxon>
        <taxon>Actinomycetes</taxon>
        <taxon>Streptosporangiales</taxon>
        <taxon>Allonocardiopsis</taxon>
    </lineage>
</organism>
<proteinExistence type="predicted"/>
<reference evidence="2 3" key="1">
    <citation type="submission" date="2018-03" db="EMBL/GenBank/DDBJ databases">
        <title>Genomic Encyclopedia of Archaeal and Bacterial Type Strains, Phase II (KMG-II): from individual species to whole genera.</title>
        <authorList>
            <person name="Goeker M."/>
        </authorList>
    </citation>
    <scope>NUCLEOTIDE SEQUENCE [LARGE SCALE GENOMIC DNA]</scope>
    <source>
        <strain evidence="2 3">DSM 45601</strain>
    </source>
</reference>
<feature type="region of interest" description="Disordered" evidence="1">
    <location>
        <begin position="72"/>
        <end position="98"/>
    </location>
</feature>
<keyword evidence="3" id="KW-1185">Reference proteome</keyword>
<gene>
    <name evidence="2" type="ORF">CLV72_109165</name>
</gene>
<dbReference type="AlphaFoldDB" id="A0A2T0PVI7"/>